<feature type="compositionally biased region" description="Basic and acidic residues" evidence="2">
    <location>
        <begin position="72"/>
        <end position="81"/>
    </location>
</feature>
<evidence type="ECO:0000256" key="1">
    <source>
        <dbReference type="ARBA" id="ARBA00022729"/>
    </source>
</evidence>
<dbReference type="PROSITE" id="PS51257">
    <property type="entry name" value="PROKAR_LIPOPROTEIN"/>
    <property type="match status" value="1"/>
</dbReference>
<dbReference type="RefSeq" id="WP_087144255.1">
    <property type="nucleotide sequence ID" value="NZ_FUKI01000130.1"/>
</dbReference>
<dbReference type="InterPro" id="IPR013517">
    <property type="entry name" value="FG-GAP"/>
</dbReference>
<protein>
    <submittedName>
        <fullName evidence="3">FG-GAP repeat protein</fullName>
    </submittedName>
</protein>
<gene>
    <name evidence="3" type="ORF">CRENPOLYSF1_530024</name>
</gene>
<dbReference type="EMBL" id="FUKI01000130">
    <property type="protein sequence ID" value="SJM94332.1"/>
    <property type="molecule type" value="Genomic_DNA"/>
</dbReference>
<dbReference type="Pfam" id="PF13517">
    <property type="entry name" value="FG-GAP_3"/>
    <property type="match status" value="2"/>
</dbReference>
<feature type="region of interest" description="Disordered" evidence="2">
    <location>
        <begin position="72"/>
        <end position="99"/>
    </location>
</feature>
<dbReference type="Proteomes" id="UP000195667">
    <property type="component" value="Unassembled WGS sequence"/>
</dbReference>
<reference evidence="4" key="1">
    <citation type="submission" date="2017-02" db="EMBL/GenBank/DDBJ databases">
        <authorList>
            <person name="Daims H."/>
        </authorList>
    </citation>
    <scope>NUCLEOTIDE SEQUENCE [LARGE SCALE GENOMIC DNA]</scope>
</reference>
<accession>A0A1R4HDM0</accession>
<dbReference type="PANTHER" id="PTHR46580">
    <property type="entry name" value="SENSOR KINASE-RELATED"/>
    <property type="match status" value="1"/>
</dbReference>
<dbReference type="InterPro" id="IPR028994">
    <property type="entry name" value="Integrin_alpha_N"/>
</dbReference>
<keyword evidence="1" id="KW-0732">Signal</keyword>
<dbReference type="PANTHER" id="PTHR46580:SF4">
    <property type="entry name" value="ATP_GTP-BINDING PROTEIN"/>
    <property type="match status" value="1"/>
</dbReference>
<evidence type="ECO:0000313" key="3">
    <source>
        <dbReference type="EMBL" id="SJM94332.1"/>
    </source>
</evidence>
<evidence type="ECO:0000256" key="2">
    <source>
        <dbReference type="SAM" id="MobiDB-lite"/>
    </source>
</evidence>
<feature type="compositionally biased region" description="Polar residues" evidence="2">
    <location>
        <begin position="86"/>
        <end position="99"/>
    </location>
</feature>
<proteinExistence type="predicted"/>
<organism evidence="3 4">
    <name type="scientific">Crenothrix polyspora</name>
    <dbReference type="NCBI Taxonomy" id="360316"/>
    <lineage>
        <taxon>Bacteria</taxon>
        <taxon>Pseudomonadati</taxon>
        <taxon>Pseudomonadota</taxon>
        <taxon>Gammaproteobacteria</taxon>
        <taxon>Methylococcales</taxon>
        <taxon>Crenotrichaceae</taxon>
        <taxon>Crenothrix</taxon>
    </lineage>
</organism>
<dbReference type="Gene3D" id="2.130.10.130">
    <property type="entry name" value="Integrin alpha, N-terminal"/>
    <property type="match status" value="3"/>
</dbReference>
<dbReference type="OrthoDB" id="6904246at2"/>
<dbReference type="SUPFAM" id="SSF69318">
    <property type="entry name" value="Integrin alpha N-terminal domain"/>
    <property type="match status" value="2"/>
</dbReference>
<evidence type="ECO:0000313" key="4">
    <source>
        <dbReference type="Proteomes" id="UP000195667"/>
    </source>
</evidence>
<sequence length="451" mass="48096">MRRIYFCSVLGLAVMGCTTTPNNVPEQATAAPIEASQRLRYQLNTQGLPASGFWKSAPVLADINHDGRLDLASHSRDDKSPRVWLSQPQNAWQDSSQGLSQSNDTCGGGLKIGDINKDSFLDLAIADHCAGVLVYLGNKQNTWQLAKQLNSEAQQKTAAINPGLNVLNGAADLALGDINEDGLLDIVSAAADEGGFTVYLGKSNGKKWRETKSDGLPSIQDPGNEDSNAGWAVDVQLHDINNDKHLDIVASYYNGPRVWLGDGKGQWQPKSIGLPITTMQGTYRRLAVADINADGLKDFAIANDIGGAEAYLQNADGSWKKSTDILPALKAGATAIALGDMDGDGHIDAVIGGRLDGIDDTPAGLHIVLGDGKGQWHYEQGTQLPASGIDEVWGLALSDLNGDQRLDIVASTGYTARPSKNNPKKPNDIKLPSMQVWLSQPVNTSVATPQK</sequence>
<name>A0A1R4HDM0_9GAMM</name>
<dbReference type="AlphaFoldDB" id="A0A1R4HDM0"/>
<keyword evidence="4" id="KW-1185">Reference proteome</keyword>